<organism evidence="2 3">
    <name type="scientific">Mycena citricolor</name>
    <dbReference type="NCBI Taxonomy" id="2018698"/>
    <lineage>
        <taxon>Eukaryota</taxon>
        <taxon>Fungi</taxon>
        <taxon>Dikarya</taxon>
        <taxon>Basidiomycota</taxon>
        <taxon>Agaricomycotina</taxon>
        <taxon>Agaricomycetes</taxon>
        <taxon>Agaricomycetidae</taxon>
        <taxon>Agaricales</taxon>
        <taxon>Marasmiineae</taxon>
        <taxon>Mycenaceae</taxon>
        <taxon>Mycena</taxon>
    </lineage>
</organism>
<gene>
    <name evidence="2" type="ORF">MYCIT1_LOCUS2304</name>
</gene>
<feature type="compositionally biased region" description="Low complexity" evidence="1">
    <location>
        <begin position="95"/>
        <end position="105"/>
    </location>
</feature>
<proteinExistence type="predicted"/>
<sequence>MATTLPSFVELMSSLGLEQTAESHSLSSPHSSPSMPNITPPSPDRSCSSPPPPRDYGISQNRRARYSPYSPVFPASRRRGSSSSSSSSEHERRPGSTSPHSPSSPRSRRLRGTLTVNVYDSNCDLPANTPISTYVRRKTPGASPTSPTFSRATSSSPVAASTGPLTLPTLPSFFPHSASVESFPITPNPNVESLTGSSPASMAKVLPEVHSASVHAHRIYHTGVRLSSPPIDRRQVQTA</sequence>
<feature type="compositionally biased region" description="Polar residues" evidence="1">
    <location>
        <begin position="142"/>
        <end position="159"/>
    </location>
</feature>
<feature type="region of interest" description="Disordered" evidence="1">
    <location>
        <begin position="130"/>
        <end position="163"/>
    </location>
</feature>
<feature type="region of interest" description="Disordered" evidence="1">
    <location>
        <begin position="19"/>
        <end position="109"/>
    </location>
</feature>
<evidence type="ECO:0000313" key="2">
    <source>
        <dbReference type="EMBL" id="CAK5263083.1"/>
    </source>
</evidence>
<dbReference type="EMBL" id="CAVNYO010000033">
    <property type="protein sequence ID" value="CAK5263083.1"/>
    <property type="molecule type" value="Genomic_DNA"/>
</dbReference>
<feature type="compositionally biased region" description="Pro residues" evidence="1">
    <location>
        <begin position="38"/>
        <end position="54"/>
    </location>
</feature>
<keyword evidence="3" id="KW-1185">Reference proteome</keyword>
<protein>
    <submittedName>
        <fullName evidence="2">Uncharacterized protein</fullName>
    </submittedName>
</protein>
<reference evidence="2" key="1">
    <citation type="submission" date="2023-11" db="EMBL/GenBank/DDBJ databases">
        <authorList>
            <person name="De Vega J J."/>
            <person name="De Vega J J."/>
        </authorList>
    </citation>
    <scope>NUCLEOTIDE SEQUENCE</scope>
</reference>
<feature type="compositionally biased region" description="Low complexity" evidence="1">
    <location>
        <begin position="23"/>
        <end position="34"/>
    </location>
</feature>
<name>A0AAD2GSC6_9AGAR</name>
<dbReference type="Proteomes" id="UP001295794">
    <property type="component" value="Unassembled WGS sequence"/>
</dbReference>
<evidence type="ECO:0000313" key="3">
    <source>
        <dbReference type="Proteomes" id="UP001295794"/>
    </source>
</evidence>
<accession>A0AAD2GSC6</accession>
<evidence type="ECO:0000256" key="1">
    <source>
        <dbReference type="SAM" id="MobiDB-lite"/>
    </source>
</evidence>
<dbReference type="AlphaFoldDB" id="A0AAD2GSC6"/>
<comment type="caution">
    <text evidence="2">The sequence shown here is derived from an EMBL/GenBank/DDBJ whole genome shotgun (WGS) entry which is preliminary data.</text>
</comment>